<dbReference type="KEGG" id="bomb:GT348_05455"/>
<keyword evidence="3" id="KW-1185">Reference proteome</keyword>
<dbReference type="EMBL" id="CP047652">
    <property type="protein sequence ID" value="QHI95773.1"/>
    <property type="molecule type" value="Genomic_DNA"/>
</dbReference>
<proteinExistence type="predicted"/>
<feature type="transmembrane region" description="Helical" evidence="1">
    <location>
        <begin position="103"/>
        <end position="125"/>
    </location>
</feature>
<keyword evidence="1" id="KW-0812">Transmembrane</keyword>
<organism evidence="2 3">
    <name type="scientific">Aristophania vespae</name>
    <dbReference type="NCBI Taxonomy" id="2697033"/>
    <lineage>
        <taxon>Bacteria</taxon>
        <taxon>Pseudomonadati</taxon>
        <taxon>Pseudomonadota</taxon>
        <taxon>Alphaproteobacteria</taxon>
        <taxon>Acetobacterales</taxon>
        <taxon>Acetobacteraceae</taxon>
        <taxon>Aristophania</taxon>
    </lineage>
</organism>
<feature type="transmembrane region" description="Helical" evidence="1">
    <location>
        <begin position="76"/>
        <end position="97"/>
    </location>
</feature>
<evidence type="ECO:0000313" key="2">
    <source>
        <dbReference type="EMBL" id="QHI95773.1"/>
    </source>
</evidence>
<name>A0A6P1NEC9_9PROT</name>
<protein>
    <submittedName>
        <fullName evidence="2">DUF423 domain-containing protein</fullName>
    </submittedName>
</protein>
<accession>A0A6P1NEC9</accession>
<dbReference type="InterPro" id="IPR006696">
    <property type="entry name" value="DUF423"/>
</dbReference>
<dbReference type="RefSeq" id="WP_160618848.1">
    <property type="nucleotide sequence ID" value="NZ_CP047652.1"/>
</dbReference>
<dbReference type="Proteomes" id="UP000463975">
    <property type="component" value="Chromosome"/>
</dbReference>
<feature type="transmembrane region" description="Helical" evidence="1">
    <location>
        <begin position="52"/>
        <end position="69"/>
    </location>
</feature>
<dbReference type="Pfam" id="PF04241">
    <property type="entry name" value="DUF423"/>
    <property type="match status" value="1"/>
</dbReference>
<keyword evidence="1" id="KW-1133">Transmembrane helix</keyword>
<evidence type="ECO:0000256" key="1">
    <source>
        <dbReference type="SAM" id="Phobius"/>
    </source>
</evidence>
<evidence type="ECO:0000313" key="3">
    <source>
        <dbReference type="Proteomes" id="UP000463975"/>
    </source>
</evidence>
<sequence>MKNETILKCCFALGALFAASGVIFQALASHLPSSFLTNQDGRTLLHTAANMALWHGIALCSLSICSGFLHPVRKTISCCLMVLGTIFFSVSIILLSFKVISHATLAPFGGSMLILAWLIMASAVFGPKMRF</sequence>
<gene>
    <name evidence="2" type="ORF">GT348_05455</name>
</gene>
<reference evidence="2 3" key="1">
    <citation type="submission" date="2020-01" db="EMBL/GenBank/DDBJ databases">
        <title>Genome sequencing of strain KACC 21507.</title>
        <authorList>
            <person name="Heo J."/>
            <person name="Kim S.-J."/>
            <person name="Kim J.-S."/>
            <person name="Hong S.-B."/>
            <person name="Kwon S.-W."/>
        </authorList>
    </citation>
    <scope>NUCLEOTIDE SEQUENCE [LARGE SCALE GENOMIC DNA]</scope>
    <source>
        <strain evidence="2 3">KACC 21507</strain>
    </source>
</reference>
<dbReference type="AlphaFoldDB" id="A0A6P1NEC9"/>
<keyword evidence="1" id="KW-0472">Membrane</keyword>